<comment type="function">
    <text evidence="15">Acts as a processive, ATP-dependent zinc metallopeptidase for both cytoplasmic and membrane proteins. Plays a role in the quality control of integral membrane proteins.</text>
</comment>
<comment type="cofactor">
    <cofactor evidence="15">
        <name>Zn(2+)</name>
        <dbReference type="ChEBI" id="CHEBI:29105"/>
    </cofactor>
    <text evidence="15">Binds 1 zinc ion per subunit.</text>
</comment>
<keyword evidence="7 15" id="KW-0547">Nucleotide-binding</keyword>
<dbReference type="GO" id="GO:0008270">
    <property type="term" value="F:zinc ion binding"/>
    <property type="evidence" value="ECO:0007669"/>
    <property type="project" value="UniProtKB-UniRule"/>
</dbReference>
<feature type="coiled-coil region" evidence="17">
    <location>
        <begin position="594"/>
        <end position="621"/>
    </location>
</feature>
<dbReference type="FunFam" id="1.10.8.60:FF:000001">
    <property type="entry name" value="ATP-dependent zinc metalloprotease FtsH"/>
    <property type="match status" value="1"/>
</dbReference>
<dbReference type="InterPro" id="IPR003960">
    <property type="entry name" value="ATPase_AAA_CS"/>
</dbReference>
<gene>
    <name evidence="15" type="primary">ftsH</name>
    <name evidence="20" type="ORF">SAMN05443144_103101</name>
</gene>
<dbReference type="SMART" id="SM00382">
    <property type="entry name" value="AAA"/>
    <property type="match status" value="1"/>
</dbReference>
<keyword evidence="21" id="KW-1185">Reference proteome</keyword>
<dbReference type="GO" id="GO:0030163">
    <property type="term" value="P:protein catabolic process"/>
    <property type="evidence" value="ECO:0007669"/>
    <property type="project" value="UniProtKB-UniRule"/>
</dbReference>
<evidence type="ECO:0000256" key="17">
    <source>
        <dbReference type="SAM" id="Coils"/>
    </source>
</evidence>
<keyword evidence="8 15" id="KW-0378">Hydrolase</keyword>
<dbReference type="EMBL" id="FQUS01000003">
    <property type="protein sequence ID" value="SHE75421.1"/>
    <property type="molecule type" value="Genomic_DNA"/>
</dbReference>
<evidence type="ECO:0000313" key="20">
    <source>
        <dbReference type="EMBL" id="SHE75421.1"/>
    </source>
</evidence>
<keyword evidence="9 15" id="KW-0862">Zinc</keyword>
<evidence type="ECO:0000256" key="16">
    <source>
        <dbReference type="RuleBase" id="RU003651"/>
    </source>
</evidence>
<dbReference type="InterPro" id="IPR037219">
    <property type="entry name" value="Peptidase_M41-like"/>
</dbReference>
<evidence type="ECO:0000256" key="6">
    <source>
        <dbReference type="ARBA" id="ARBA00022723"/>
    </source>
</evidence>
<comment type="similarity">
    <text evidence="2 15">In the C-terminal section; belongs to the peptidase M41 family.</text>
</comment>
<evidence type="ECO:0000256" key="15">
    <source>
        <dbReference type="HAMAP-Rule" id="MF_01458"/>
    </source>
</evidence>
<dbReference type="InterPro" id="IPR041569">
    <property type="entry name" value="AAA_lid_3"/>
</dbReference>
<feature type="binding site" evidence="15">
    <location>
        <begin position="231"/>
        <end position="238"/>
    </location>
    <ligand>
        <name>ATP</name>
        <dbReference type="ChEBI" id="CHEBI:30616"/>
    </ligand>
</feature>
<dbReference type="InterPro" id="IPR003593">
    <property type="entry name" value="AAA+_ATPase"/>
</dbReference>
<keyword evidence="17" id="KW-0175">Coiled coil</keyword>
<keyword evidence="10 15" id="KW-0067">ATP-binding</keyword>
<dbReference type="GO" id="GO:0004222">
    <property type="term" value="F:metalloendopeptidase activity"/>
    <property type="evidence" value="ECO:0007669"/>
    <property type="project" value="InterPro"/>
</dbReference>
<dbReference type="HAMAP" id="MF_01458">
    <property type="entry name" value="FtsH"/>
    <property type="match status" value="1"/>
</dbReference>
<evidence type="ECO:0000313" key="21">
    <source>
        <dbReference type="Proteomes" id="UP000184041"/>
    </source>
</evidence>
<dbReference type="EC" id="3.4.24.-" evidence="15"/>
<dbReference type="PROSITE" id="PS00674">
    <property type="entry name" value="AAA"/>
    <property type="match status" value="1"/>
</dbReference>
<proteinExistence type="inferred from homology"/>
<evidence type="ECO:0000256" key="8">
    <source>
        <dbReference type="ARBA" id="ARBA00022801"/>
    </source>
</evidence>
<evidence type="ECO:0000256" key="14">
    <source>
        <dbReference type="ARBA" id="ARBA00061570"/>
    </source>
</evidence>
<evidence type="ECO:0000256" key="10">
    <source>
        <dbReference type="ARBA" id="ARBA00022840"/>
    </source>
</evidence>
<dbReference type="Proteomes" id="UP000184041">
    <property type="component" value="Unassembled WGS sequence"/>
</dbReference>
<dbReference type="PANTHER" id="PTHR23076:SF97">
    <property type="entry name" value="ATP-DEPENDENT ZINC METALLOPROTEASE YME1L1"/>
    <property type="match status" value="1"/>
</dbReference>
<feature type="binding site" evidence="15">
    <location>
        <position position="457"/>
    </location>
    <ligand>
        <name>Zn(2+)</name>
        <dbReference type="ChEBI" id="CHEBI:29105"/>
        <note>catalytic</note>
    </ligand>
</feature>
<evidence type="ECO:0000256" key="7">
    <source>
        <dbReference type="ARBA" id="ARBA00022741"/>
    </source>
</evidence>
<feature type="active site" evidence="15">
    <location>
        <position position="454"/>
    </location>
</feature>
<dbReference type="GO" id="GO:0005524">
    <property type="term" value="F:ATP binding"/>
    <property type="evidence" value="ECO:0007669"/>
    <property type="project" value="UniProtKB-UniRule"/>
</dbReference>
<comment type="similarity">
    <text evidence="16">Belongs to the AAA ATPase family.</text>
</comment>
<dbReference type="GO" id="GO:0016887">
    <property type="term" value="F:ATP hydrolysis activity"/>
    <property type="evidence" value="ECO:0007669"/>
    <property type="project" value="UniProtKB-UniRule"/>
</dbReference>
<dbReference type="GO" id="GO:0005886">
    <property type="term" value="C:plasma membrane"/>
    <property type="evidence" value="ECO:0007669"/>
    <property type="project" value="UniProtKB-SubCell"/>
</dbReference>
<evidence type="ECO:0000256" key="18">
    <source>
        <dbReference type="SAM" id="MobiDB-lite"/>
    </source>
</evidence>
<dbReference type="InterPro" id="IPR000642">
    <property type="entry name" value="Peptidase_M41"/>
</dbReference>
<evidence type="ECO:0000256" key="1">
    <source>
        <dbReference type="ARBA" id="ARBA00004370"/>
    </source>
</evidence>
<keyword evidence="4 15" id="KW-0645">Protease</keyword>
<feature type="transmembrane region" description="Helical" evidence="15">
    <location>
        <begin position="27"/>
        <end position="45"/>
    </location>
</feature>
<dbReference type="STRING" id="1194090.SAMN05443144_103101"/>
<reference evidence="20 21" key="1">
    <citation type="submission" date="2016-11" db="EMBL/GenBank/DDBJ databases">
        <authorList>
            <person name="Jaros S."/>
            <person name="Januszkiewicz K."/>
            <person name="Wedrychowicz H."/>
        </authorList>
    </citation>
    <scope>NUCLEOTIDE SEQUENCE [LARGE SCALE GENOMIC DNA]</scope>
    <source>
        <strain evidence="20 21">DSM 21986</strain>
    </source>
</reference>
<keyword evidence="11 15" id="KW-1133">Transmembrane helix</keyword>
<dbReference type="AlphaFoldDB" id="A0A1M4W2D0"/>
<dbReference type="InterPro" id="IPR011546">
    <property type="entry name" value="Pept_M41_FtsH_extracell"/>
</dbReference>
<dbReference type="Gene3D" id="3.30.720.210">
    <property type="match status" value="1"/>
</dbReference>
<dbReference type="Pfam" id="PF00004">
    <property type="entry name" value="AAA"/>
    <property type="match status" value="1"/>
</dbReference>
<dbReference type="NCBIfam" id="TIGR01241">
    <property type="entry name" value="FtsH_fam"/>
    <property type="match status" value="1"/>
</dbReference>
<dbReference type="Pfam" id="PF06480">
    <property type="entry name" value="FtsH_ext"/>
    <property type="match status" value="1"/>
</dbReference>
<keyword evidence="3 15" id="KW-1003">Cell membrane</keyword>
<feature type="transmembrane region" description="Helical" evidence="15">
    <location>
        <begin position="139"/>
        <end position="160"/>
    </location>
</feature>
<keyword evidence="12 15" id="KW-0482">Metalloprotease</keyword>
<dbReference type="Gene3D" id="1.20.58.760">
    <property type="entry name" value="Peptidase M41"/>
    <property type="match status" value="1"/>
</dbReference>
<comment type="subcellular location">
    <subcellularLocation>
        <location evidence="15">Cell membrane</location>
        <topology evidence="15">Multi-pass membrane protein</topology>
        <orientation evidence="15">Cytoplasmic side</orientation>
    </subcellularLocation>
    <subcellularLocation>
        <location evidence="1">Membrane</location>
    </subcellularLocation>
</comment>
<dbReference type="OrthoDB" id="9809379at2"/>
<name>A0A1M4W2D0_9BACT</name>
<feature type="binding site" evidence="15">
    <location>
        <position position="529"/>
    </location>
    <ligand>
        <name>Zn(2+)</name>
        <dbReference type="ChEBI" id="CHEBI:29105"/>
        <note>catalytic</note>
    </ligand>
</feature>
<keyword evidence="6 15" id="KW-0479">Metal-binding</keyword>
<evidence type="ECO:0000256" key="11">
    <source>
        <dbReference type="ARBA" id="ARBA00022989"/>
    </source>
</evidence>
<dbReference type="InterPro" id="IPR003959">
    <property type="entry name" value="ATPase_AAA_core"/>
</dbReference>
<comment type="subunit">
    <text evidence="15">Homohexamer.</text>
</comment>
<dbReference type="Gene3D" id="1.10.8.60">
    <property type="match status" value="1"/>
</dbReference>
<comment type="similarity">
    <text evidence="14 15">In the central section; belongs to the AAA ATPase family.</text>
</comment>
<feature type="binding site" evidence="15">
    <location>
        <position position="453"/>
    </location>
    <ligand>
        <name>Zn(2+)</name>
        <dbReference type="ChEBI" id="CHEBI:29105"/>
        <note>catalytic</note>
    </ligand>
</feature>
<evidence type="ECO:0000256" key="9">
    <source>
        <dbReference type="ARBA" id="ARBA00022833"/>
    </source>
</evidence>
<dbReference type="SUPFAM" id="SSF140990">
    <property type="entry name" value="FtsH protease domain-like"/>
    <property type="match status" value="1"/>
</dbReference>
<dbReference type="SUPFAM" id="SSF52540">
    <property type="entry name" value="P-loop containing nucleoside triphosphate hydrolases"/>
    <property type="match status" value="1"/>
</dbReference>
<accession>A0A1M4W2D0</accession>
<dbReference type="InterPro" id="IPR005936">
    <property type="entry name" value="FtsH"/>
</dbReference>
<sequence length="680" mass="75523">MAENKKQSSDSNTPQNKKGNKSPGGKYQYSFYWIIIATLLAFWLFSSQEGGLFGGPPTIDYSTFREQIQAGNVQKVTVRGEQIDGELKQKTALKASEDDTTRYNQFSTYLPSFGDEKLMDMLEANNVEVQTLPESDYNWWTILIWGLPLIFLIIIGIQFFRQMRMQGQNMFKIGQSKAKLQDAEKVNTTFEDVAGLEGAKTELQEIVGFLKNPNQFDSLGGEIPKGLLMVGPPGTGKTLLARAVAGEARVPFFTITGSDFMEMFVGVGAKRVRDMFNKAKEKAPSIIFIDEIDSIGRKRGAGLGGGHDEREQTLNQLLAELDGFEPNEGVVVMAATNRPDILDKALLRPGRFDRQITVHLPTQEHREEILEIHAKNKKLSDDIDLGEIARSTPGFSGADLQNLLNEAALIAARYKRKAVEQQDIDQARDKVMMGLKREGIRLSDHEKKLLAYHEAGHAIVAAALPDTDPIHKVTVIPRGKAMGVTMQLPEKEKLLYEKKYMLDRMAVMMGGRAAENLIFDTATSGAENDLKQITKLARKMVLDWGMSDKFNNIAFGGQREQVFLGEQMGSQQEYSDSTAREIDQEVHQILKTAYDRALEAINEHRDVLDKLADELVEKEEVSGKVVMQWMNGDLGPFEDEEGDNKGDAEGEETGGGVESEDEKKNGKGAAPGRSGSGEEE</sequence>
<dbReference type="GO" id="GO:0004176">
    <property type="term" value="F:ATP-dependent peptidase activity"/>
    <property type="evidence" value="ECO:0007669"/>
    <property type="project" value="InterPro"/>
</dbReference>
<evidence type="ECO:0000256" key="2">
    <source>
        <dbReference type="ARBA" id="ARBA00010044"/>
    </source>
</evidence>
<protein>
    <recommendedName>
        <fullName evidence="15">ATP-dependent zinc metalloprotease FtsH</fullName>
        <ecNumber evidence="15">3.4.24.-</ecNumber>
    </recommendedName>
</protein>
<dbReference type="GO" id="GO:0006508">
    <property type="term" value="P:proteolysis"/>
    <property type="evidence" value="ECO:0007669"/>
    <property type="project" value="UniProtKB-KW"/>
</dbReference>
<dbReference type="FunFam" id="1.20.58.760:FF:000001">
    <property type="entry name" value="ATP-dependent zinc metalloprotease FtsH"/>
    <property type="match status" value="1"/>
</dbReference>
<dbReference type="InterPro" id="IPR027417">
    <property type="entry name" value="P-loop_NTPase"/>
</dbReference>
<evidence type="ECO:0000256" key="4">
    <source>
        <dbReference type="ARBA" id="ARBA00022670"/>
    </source>
</evidence>
<dbReference type="RefSeq" id="WP_073059575.1">
    <property type="nucleotide sequence ID" value="NZ_FQUS01000003.1"/>
</dbReference>
<evidence type="ECO:0000256" key="13">
    <source>
        <dbReference type="ARBA" id="ARBA00023136"/>
    </source>
</evidence>
<dbReference type="FunFam" id="3.40.50.300:FF:000001">
    <property type="entry name" value="ATP-dependent zinc metalloprotease FtsH"/>
    <property type="match status" value="1"/>
</dbReference>
<feature type="region of interest" description="Disordered" evidence="18">
    <location>
        <begin position="632"/>
        <end position="680"/>
    </location>
</feature>
<organism evidence="20 21">
    <name type="scientific">Fodinibius roseus</name>
    <dbReference type="NCBI Taxonomy" id="1194090"/>
    <lineage>
        <taxon>Bacteria</taxon>
        <taxon>Pseudomonadati</taxon>
        <taxon>Balneolota</taxon>
        <taxon>Balneolia</taxon>
        <taxon>Balneolales</taxon>
        <taxon>Balneolaceae</taxon>
        <taxon>Fodinibius</taxon>
    </lineage>
</organism>
<evidence type="ECO:0000256" key="12">
    <source>
        <dbReference type="ARBA" id="ARBA00023049"/>
    </source>
</evidence>
<keyword evidence="5 15" id="KW-0812">Transmembrane</keyword>
<dbReference type="Pfam" id="PF01434">
    <property type="entry name" value="Peptidase_M41"/>
    <property type="match status" value="1"/>
</dbReference>
<evidence type="ECO:0000256" key="3">
    <source>
        <dbReference type="ARBA" id="ARBA00022475"/>
    </source>
</evidence>
<dbReference type="Pfam" id="PF17862">
    <property type="entry name" value="AAA_lid_3"/>
    <property type="match status" value="1"/>
</dbReference>
<feature type="region of interest" description="Disordered" evidence="18">
    <location>
        <begin position="1"/>
        <end position="23"/>
    </location>
</feature>
<evidence type="ECO:0000256" key="5">
    <source>
        <dbReference type="ARBA" id="ARBA00022692"/>
    </source>
</evidence>
<feature type="domain" description="AAA+ ATPase" evidence="19">
    <location>
        <begin position="223"/>
        <end position="362"/>
    </location>
</feature>
<dbReference type="CDD" id="cd19501">
    <property type="entry name" value="RecA-like_FtsH"/>
    <property type="match status" value="1"/>
</dbReference>
<evidence type="ECO:0000259" key="19">
    <source>
        <dbReference type="SMART" id="SM00382"/>
    </source>
</evidence>
<keyword evidence="13 15" id="KW-0472">Membrane</keyword>
<dbReference type="PANTHER" id="PTHR23076">
    <property type="entry name" value="METALLOPROTEASE M41 FTSH"/>
    <property type="match status" value="1"/>
</dbReference>
<dbReference type="Gene3D" id="3.40.50.300">
    <property type="entry name" value="P-loop containing nucleotide triphosphate hydrolases"/>
    <property type="match status" value="1"/>
</dbReference>